<organism evidence="3 4">
    <name type="scientific">Gemmata palustris</name>
    <dbReference type="NCBI Taxonomy" id="2822762"/>
    <lineage>
        <taxon>Bacteria</taxon>
        <taxon>Pseudomonadati</taxon>
        <taxon>Planctomycetota</taxon>
        <taxon>Planctomycetia</taxon>
        <taxon>Gemmatales</taxon>
        <taxon>Gemmataceae</taxon>
        <taxon>Gemmata</taxon>
    </lineage>
</organism>
<evidence type="ECO:0000256" key="1">
    <source>
        <dbReference type="SAM" id="MobiDB-lite"/>
    </source>
</evidence>
<gene>
    <name evidence="3" type="ORF">J8F10_17530</name>
</gene>
<keyword evidence="2" id="KW-1133">Transmembrane helix</keyword>
<evidence type="ECO:0000256" key="2">
    <source>
        <dbReference type="SAM" id="Phobius"/>
    </source>
</evidence>
<keyword evidence="4" id="KW-1185">Reference proteome</keyword>
<evidence type="ECO:0000313" key="3">
    <source>
        <dbReference type="EMBL" id="MBP3957072.1"/>
    </source>
</evidence>
<evidence type="ECO:0000313" key="4">
    <source>
        <dbReference type="Proteomes" id="UP000676565"/>
    </source>
</evidence>
<feature type="compositionally biased region" description="Low complexity" evidence="1">
    <location>
        <begin position="198"/>
        <end position="211"/>
    </location>
</feature>
<sequence length="847" mass="90517">MDSTVRATCPKCQASLRIPAEWIGQAVKCKQCGALVRTKARPSGGSSAGNAPKPVPVPPPVLDIDLPPDDELYQQPGPAPQPALDATGAPIPPGYPYPAPPGYPAPHPGYPAGAYPVAPGYPAPPPGYPYGPPPGYPYAPTGYAPPPAGYPHPVPPGYPQPVPGAYAPPPGYPQPAGYPYPQPAPIPAPAALEPLPVAGATPGRPTARPAPQSITVDDEFEVDDAPRVSRSKRGKYGRRSKGGGATFIWIGLCLLLTAGLVAGGVFFKPIAAFVMKEKEKENEPVKPEPGPDTTPGGGGAPKPVSSAFPRRMLFISVTKYMYLNPLTAGVSTGSTDRPASAASSLAFQWRVPQDKDNNQVFILSDTMTGKDERLPMKDVVQGTYQEFCQTSRAQDRVLIYFGGHAIEKGGKAYLAPMEAELDGEDWEKTLIPLAQFYDDVKKCKAAQKVVVWDVCRFNPEKGKVRPGSEPMSEALYKALTTPPAGVQVVTSCKAGENALEFTQLRPDGFASRIFYSGSAFLEAAKLPPPVAPNAPKASVTQADPLPITEWHAALVKRITNIGAQAEKVGSGGKQTVTLTGAPPAPLPAPDGAEKFAVRFNFPQAPKGASPVEIRSVEREFTLPPLKPGLSEVGLGEFPFPADVMKDFAADASVDDIKGDAEKYKLRNAVLRSLDKLREKWSNGAGTTKIRDTVNGPINDTLKAAVKKEQEFWAVSIAELELALTNLEDMAAERKTEPSKRWQAHYDFALASVKARLAYMHEYNKLLGNLMTDSVPALDAKLGQDGYTLVASETLKSGKEIKKMAEEAQTLFGEISVKYKGTPWAIQAKQEKAVAIGLNWKPASLKKE</sequence>
<dbReference type="Gene3D" id="3.40.50.1460">
    <property type="match status" value="1"/>
</dbReference>
<protein>
    <recommendedName>
        <fullName evidence="5">Caspase family protein</fullName>
    </recommendedName>
</protein>
<dbReference type="RefSeq" id="WP_210655790.1">
    <property type="nucleotide sequence ID" value="NZ_JAGKQQ010000001.1"/>
</dbReference>
<feature type="region of interest" description="Disordered" evidence="1">
    <location>
        <begin position="278"/>
        <end position="305"/>
    </location>
</feature>
<proteinExistence type="predicted"/>
<keyword evidence="2" id="KW-0472">Membrane</keyword>
<name>A0ABS5BUG8_9BACT</name>
<keyword evidence="2" id="KW-0812">Transmembrane</keyword>
<accession>A0ABS5BUG8</accession>
<dbReference type="Proteomes" id="UP000676565">
    <property type="component" value="Unassembled WGS sequence"/>
</dbReference>
<feature type="transmembrane region" description="Helical" evidence="2">
    <location>
        <begin position="242"/>
        <end position="267"/>
    </location>
</feature>
<evidence type="ECO:0008006" key="5">
    <source>
        <dbReference type="Google" id="ProtNLM"/>
    </source>
</evidence>
<comment type="caution">
    <text evidence="3">The sequence shown here is derived from an EMBL/GenBank/DDBJ whole genome shotgun (WGS) entry which is preliminary data.</text>
</comment>
<feature type="compositionally biased region" description="Basic residues" evidence="1">
    <location>
        <begin position="229"/>
        <end position="240"/>
    </location>
</feature>
<feature type="region of interest" description="Disordered" evidence="1">
    <location>
        <begin position="39"/>
        <end position="95"/>
    </location>
</feature>
<reference evidence="3 4" key="1">
    <citation type="submission" date="2021-04" db="EMBL/GenBank/DDBJ databases">
        <authorList>
            <person name="Ivanova A."/>
        </authorList>
    </citation>
    <scope>NUCLEOTIDE SEQUENCE [LARGE SCALE GENOMIC DNA]</scope>
    <source>
        <strain evidence="3 4">G18</strain>
    </source>
</reference>
<dbReference type="EMBL" id="JAGKQQ010000001">
    <property type="protein sequence ID" value="MBP3957072.1"/>
    <property type="molecule type" value="Genomic_DNA"/>
</dbReference>
<feature type="region of interest" description="Disordered" evidence="1">
    <location>
        <begin position="191"/>
        <end position="240"/>
    </location>
</feature>